<sequence>MVGIIVAFPSKDDAVNIRNLLVRYGMDVTGVCTTGAKALQYADAVDEGIVLCGYKMKDMMYTELREYLPKDFEMLLIASPDKWAGDGVDGVVCLSMPLKVYDLMNTMEMLLQTMERRRRRKKAEKKNRSPKQREVITRAKELLMYRNHMSEEEAHRYLQKCSMESGTNMVETAEMVLSVMAE</sequence>
<gene>
    <name evidence="2" type="ORF">GN277_21395</name>
</gene>
<keyword evidence="3" id="KW-1185">Reference proteome</keyword>
<dbReference type="EMBL" id="WUQX01000001">
    <property type="protein sequence ID" value="MXP77811.1"/>
    <property type="molecule type" value="Genomic_DNA"/>
</dbReference>
<dbReference type="RefSeq" id="WP_159753454.1">
    <property type="nucleotide sequence ID" value="NZ_CASSPE010000088.1"/>
</dbReference>
<dbReference type="Pfam" id="PF03861">
    <property type="entry name" value="ANTAR"/>
    <property type="match status" value="1"/>
</dbReference>
<dbReference type="Gene3D" id="1.10.10.10">
    <property type="entry name" value="Winged helix-like DNA-binding domain superfamily/Winged helix DNA-binding domain"/>
    <property type="match status" value="1"/>
</dbReference>
<dbReference type="InterPro" id="IPR036388">
    <property type="entry name" value="WH-like_DNA-bd_sf"/>
</dbReference>
<name>A0A7X3MJY6_9FIRM</name>
<evidence type="ECO:0000259" key="1">
    <source>
        <dbReference type="PROSITE" id="PS50921"/>
    </source>
</evidence>
<evidence type="ECO:0000313" key="2">
    <source>
        <dbReference type="EMBL" id="MXP77811.1"/>
    </source>
</evidence>
<dbReference type="GO" id="GO:0003723">
    <property type="term" value="F:RNA binding"/>
    <property type="evidence" value="ECO:0007669"/>
    <property type="project" value="InterPro"/>
</dbReference>
<protein>
    <submittedName>
        <fullName evidence="2">ANTAR domain-containing protein</fullName>
    </submittedName>
</protein>
<dbReference type="InterPro" id="IPR005561">
    <property type="entry name" value="ANTAR"/>
</dbReference>
<organism evidence="2 3">
    <name type="scientific">Sporofaciens musculi</name>
    <dbReference type="NCBI Taxonomy" id="2681861"/>
    <lineage>
        <taxon>Bacteria</taxon>
        <taxon>Bacillati</taxon>
        <taxon>Bacillota</taxon>
        <taxon>Clostridia</taxon>
        <taxon>Lachnospirales</taxon>
        <taxon>Lachnospiraceae</taxon>
        <taxon>Sporofaciens</taxon>
    </lineage>
</organism>
<accession>A0A7X3MJY6</accession>
<comment type="caution">
    <text evidence="2">The sequence shown here is derived from an EMBL/GenBank/DDBJ whole genome shotgun (WGS) entry which is preliminary data.</text>
</comment>
<dbReference type="AlphaFoldDB" id="A0A7X3MJY6"/>
<dbReference type="SUPFAM" id="SSF52172">
    <property type="entry name" value="CheY-like"/>
    <property type="match status" value="1"/>
</dbReference>
<dbReference type="PROSITE" id="PS50921">
    <property type="entry name" value="ANTAR"/>
    <property type="match status" value="1"/>
</dbReference>
<dbReference type="SMART" id="SM01012">
    <property type="entry name" value="ANTAR"/>
    <property type="match status" value="1"/>
</dbReference>
<feature type="domain" description="ANTAR" evidence="1">
    <location>
        <begin position="116"/>
        <end position="177"/>
    </location>
</feature>
<dbReference type="InterPro" id="IPR011006">
    <property type="entry name" value="CheY-like_superfamily"/>
</dbReference>
<reference evidence="2 3" key="1">
    <citation type="submission" date="2019-12" db="EMBL/GenBank/DDBJ databases">
        <title>Sporaefaciens musculi gen. nov., sp. nov., a novel bacterium isolated from the caecum of an obese mouse.</title>
        <authorList>
            <person name="Rasmussen T.S."/>
            <person name="Streidl T."/>
            <person name="Hitch T.C.A."/>
            <person name="Wortmann E."/>
            <person name="Deptula P."/>
            <person name="Hansen M."/>
            <person name="Nielsen D.S."/>
            <person name="Clavel T."/>
            <person name="Vogensen F.K."/>
        </authorList>
    </citation>
    <scope>NUCLEOTIDE SEQUENCE [LARGE SCALE GENOMIC DNA]</scope>
    <source>
        <strain evidence="2 3">WCA-9-b2</strain>
    </source>
</reference>
<proteinExistence type="predicted"/>
<evidence type="ECO:0000313" key="3">
    <source>
        <dbReference type="Proteomes" id="UP000460412"/>
    </source>
</evidence>
<dbReference type="Proteomes" id="UP000460412">
    <property type="component" value="Unassembled WGS sequence"/>
</dbReference>